<feature type="transmembrane region" description="Helical" evidence="7">
    <location>
        <begin position="200"/>
        <end position="218"/>
    </location>
</feature>
<feature type="binding site" evidence="7">
    <location>
        <position position="145"/>
    </location>
    <ligand>
        <name>a 1,2-diacyl-sn-glycero-3-phospho-(1'-sn-glycerol)</name>
        <dbReference type="ChEBI" id="CHEBI:64716"/>
    </ligand>
</feature>
<feature type="transmembrane region" description="Helical" evidence="7">
    <location>
        <begin position="258"/>
        <end position="277"/>
    </location>
</feature>
<feature type="transmembrane region" description="Helical" evidence="7">
    <location>
        <begin position="225"/>
        <end position="242"/>
    </location>
</feature>
<comment type="pathway">
    <text evidence="7">Protein modification; lipoprotein biosynthesis (diacylglyceryl transfer).</text>
</comment>
<evidence type="ECO:0000256" key="5">
    <source>
        <dbReference type="ARBA" id="ARBA00022989"/>
    </source>
</evidence>
<evidence type="ECO:0000256" key="2">
    <source>
        <dbReference type="ARBA" id="ARBA00022475"/>
    </source>
</evidence>
<dbReference type="HAMAP" id="MF_01147">
    <property type="entry name" value="Lgt"/>
    <property type="match status" value="1"/>
</dbReference>
<dbReference type="RefSeq" id="WP_221919263.1">
    <property type="nucleotide sequence ID" value="NZ_CP173660.1"/>
</dbReference>
<dbReference type="Proteomes" id="UP000779049">
    <property type="component" value="Unassembled WGS sequence"/>
</dbReference>
<proteinExistence type="inferred from homology"/>
<comment type="subcellular location">
    <subcellularLocation>
        <location evidence="7">Cell membrane</location>
        <topology evidence="7">Multi-pass membrane protein</topology>
    </subcellularLocation>
</comment>
<feature type="transmembrane region" description="Helical" evidence="7">
    <location>
        <begin position="60"/>
        <end position="82"/>
    </location>
</feature>
<feature type="transmembrane region" description="Helical" evidence="7">
    <location>
        <begin position="28"/>
        <end position="48"/>
    </location>
</feature>
<evidence type="ECO:0000256" key="4">
    <source>
        <dbReference type="ARBA" id="ARBA00022692"/>
    </source>
</evidence>
<comment type="similarity">
    <text evidence="1 7">Belongs to the Lgt family.</text>
</comment>
<comment type="caution">
    <text evidence="8">The sequence shown here is derived from an EMBL/GenBank/DDBJ whole genome shotgun (WGS) entry which is preliminary data.</text>
</comment>
<evidence type="ECO:0000256" key="6">
    <source>
        <dbReference type="ARBA" id="ARBA00023136"/>
    </source>
</evidence>
<evidence type="ECO:0000256" key="1">
    <source>
        <dbReference type="ARBA" id="ARBA00007150"/>
    </source>
</evidence>
<dbReference type="EMBL" id="VIRV01000001">
    <property type="protein sequence ID" value="MBY0757905.1"/>
    <property type="molecule type" value="Genomic_DNA"/>
</dbReference>
<evidence type="ECO:0000313" key="8">
    <source>
        <dbReference type="EMBL" id="MBY0757905.1"/>
    </source>
</evidence>
<dbReference type="InterPro" id="IPR001640">
    <property type="entry name" value="Lgt"/>
</dbReference>
<dbReference type="GO" id="GO:0016740">
    <property type="term" value="F:transferase activity"/>
    <property type="evidence" value="ECO:0007669"/>
    <property type="project" value="UniProtKB-KW"/>
</dbReference>
<organism evidence="8 9">
    <name type="scientific">Sellimonas caecigallum</name>
    <dbReference type="NCBI Taxonomy" id="2592333"/>
    <lineage>
        <taxon>Bacteria</taxon>
        <taxon>Bacillati</taxon>
        <taxon>Bacillota</taxon>
        <taxon>Clostridia</taxon>
        <taxon>Lachnospirales</taxon>
        <taxon>Lachnospiraceae</taxon>
        <taxon>Sellimonas</taxon>
    </lineage>
</organism>
<evidence type="ECO:0000256" key="7">
    <source>
        <dbReference type="HAMAP-Rule" id="MF_01147"/>
    </source>
</evidence>
<gene>
    <name evidence="7 8" type="primary">lgt</name>
    <name evidence="8" type="ORF">FLB61_02105</name>
</gene>
<protein>
    <recommendedName>
        <fullName evidence="7">Phosphatidylglycerol--prolipoprotein diacylglyceryl transferase</fullName>
        <ecNumber evidence="7">2.5.1.145</ecNumber>
    </recommendedName>
</protein>
<comment type="function">
    <text evidence="7">Catalyzes the transfer of the diacylglyceryl group from phosphatidylglycerol to the sulfhydryl group of the N-terminal cysteine of a prolipoprotein, the first step in the formation of mature lipoproteins.</text>
</comment>
<comment type="catalytic activity">
    <reaction evidence="7">
        <text>L-cysteinyl-[prolipoprotein] + a 1,2-diacyl-sn-glycero-3-phospho-(1'-sn-glycerol) = an S-1,2-diacyl-sn-glyceryl-L-cysteinyl-[prolipoprotein] + sn-glycerol 1-phosphate + H(+)</text>
        <dbReference type="Rhea" id="RHEA:56712"/>
        <dbReference type="Rhea" id="RHEA-COMP:14679"/>
        <dbReference type="Rhea" id="RHEA-COMP:14680"/>
        <dbReference type="ChEBI" id="CHEBI:15378"/>
        <dbReference type="ChEBI" id="CHEBI:29950"/>
        <dbReference type="ChEBI" id="CHEBI:57685"/>
        <dbReference type="ChEBI" id="CHEBI:64716"/>
        <dbReference type="ChEBI" id="CHEBI:140658"/>
        <dbReference type="EC" id="2.5.1.145"/>
    </reaction>
</comment>
<dbReference type="PANTHER" id="PTHR30589:SF0">
    <property type="entry name" value="PHOSPHATIDYLGLYCEROL--PROLIPOPROTEIN DIACYLGLYCERYL TRANSFERASE"/>
    <property type="match status" value="1"/>
</dbReference>
<keyword evidence="6 7" id="KW-0472">Membrane</keyword>
<evidence type="ECO:0000313" key="9">
    <source>
        <dbReference type="Proteomes" id="UP000779049"/>
    </source>
</evidence>
<keyword evidence="5 7" id="KW-1133">Transmembrane helix</keyword>
<reference evidence="8 9" key="1">
    <citation type="journal article" date="2020" name="New Microbes New Infect">
        <title>Sellimonas caecigallum sp. nov., description and genome sequence of a new member of the Sellimonas genus isolated from the cecum of feral chicken.</title>
        <authorList>
            <person name="Wongkuna S."/>
            <person name="Ghimire S."/>
            <person name="Antony L."/>
            <person name="Chankhamhaengdecha S."/>
            <person name="Janvilisri T."/>
            <person name="Scaria J."/>
        </authorList>
    </citation>
    <scope>NUCLEOTIDE SEQUENCE [LARGE SCALE GENOMIC DNA]</scope>
    <source>
        <strain evidence="8 9">SW451</strain>
    </source>
</reference>
<dbReference type="NCBIfam" id="TIGR00544">
    <property type="entry name" value="lgt"/>
    <property type="match status" value="1"/>
</dbReference>
<dbReference type="PANTHER" id="PTHR30589">
    <property type="entry name" value="PROLIPOPROTEIN DIACYLGLYCERYL TRANSFERASE"/>
    <property type="match status" value="1"/>
</dbReference>
<keyword evidence="9" id="KW-1185">Reference proteome</keyword>
<feature type="transmembrane region" description="Helical" evidence="7">
    <location>
        <begin position="102"/>
        <end position="118"/>
    </location>
</feature>
<accession>A0ABS7L4F8</accession>
<evidence type="ECO:0000256" key="3">
    <source>
        <dbReference type="ARBA" id="ARBA00022679"/>
    </source>
</evidence>
<keyword evidence="4 7" id="KW-0812">Transmembrane</keyword>
<keyword evidence="2 7" id="KW-1003">Cell membrane</keyword>
<feature type="transmembrane region" description="Helical" evidence="7">
    <location>
        <begin position="125"/>
        <end position="146"/>
    </location>
</feature>
<keyword evidence="3 7" id="KW-0808">Transferase</keyword>
<sequence length="304" mass="33258">MQNAVFFPNLGIWFGDVPVSVSVFGISVSYYGILMGIALAAGIAVTCVRAVKTRQKAEDYLEIAIAVTAFGVIGARLFYAAFALEYLKDDPASFFRFSEGGFALYGALLGGAGAVFLMSRIKGLYPLVVLDTAAPGLAVGIAIGRWGDFFARGSFGEYTDGIFAMQIPVSAVRAADVTEMMRNHVVQIEETNFVQVHPTFLYESVWCLLLAVCIFLASKKRQQDGELFLIFLLGYGLGRFWIEGFRTDSLLIPGVESPVSQVISVFLVLFSAMYFIYKRAGQNGHIKPRGGGMFGRSKKRFFGK</sequence>
<dbReference type="Pfam" id="PF01790">
    <property type="entry name" value="LGT"/>
    <property type="match status" value="1"/>
</dbReference>
<dbReference type="EC" id="2.5.1.145" evidence="7"/>
<name>A0ABS7L4F8_9FIRM</name>